<dbReference type="InterPro" id="IPR005232">
    <property type="entry name" value="LarE"/>
</dbReference>
<dbReference type="AlphaFoldDB" id="A0A0A7V1I8"/>
<feature type="domain" description="Asparagine synthetase" evidence="1">
    <location>
        <begin position="16"/>
        <end position="79"/>
    </location>
</feature>
<dbReference type="InterPro" id="IPR001962">
    <property type="entry name" value="Asn_synthase"/>
</dbReference>
<evidence type="ECO:0000313" key="4">
    <source>
        <dbReference type="Proteomes" id="UP000030944"/>
    </source>
</evidence>
<dbReference type="InterPro" id="IPR052188">
    <property type="entry name" value="Ni-pincer_cofactor_biosynth"/>
</dbReference>
<dbReference type="EMBL" id="CP007026">
    <property type="protein sequence ID" value="AJA92728.1"/>
    <property type="molecule type" value="Genomic_DNA"/>
</dbReference>
<dbReference type="EMBL" id="LXWN01000002">
    <property type="protein sequence ID" value="PTL87514.1"/>
    <property type="molecule type" value="Genomic_DNA"/>
</dbReference>
<dbReference type="GO" id="GO:0016783">
    <property type="term" value="F:sulfurtransferase activity"/>
    <property type="evidence" value="ECO:0007669"/>
    <property type="project" value="InterPro"/>
</dbReference>
<evidence type="ECO:0000313" key="2">
    <source>
        <dbReference type="EMBL" id="AJA92728.1"/>
    </source>
</evidence>
<dbReference type="PANTHER" id="PTHR43169:SF2">
    <property type="entry name" value="NAD_GMP SYNTHASE DOMAIN-CONTAINING PROTEIN"/>
    <property type="match status" value="1"/>
</dbReference>
<dbReference type="PIRSF" id="PIRSF006661">
    <property type="entry name" value="PP-lp_UCP006661"/>
    <property type="match status" value="1"/>
</dbReference>
<protein>
    <submittedName>
        <fullName evidence="2">TIGR00268 family protein</fullName>
    </submittedName>
</protein>
<dbReference type="GO" id="GO:0004066">
    <property type="term" value="F:asparagine synthase (glutamine-hydrolyzing) activity"/>
    <property type="evidence" value="ECO:0007669"/>
    <property type="project" value="InterPro"/>
</dbReference>
<dbReference type="Pfam" id="PF00733">
    <property type="entry name" value="Asn_synthase"/>
    <property type="match status" value="1"/>
</dbReference>
<evidence type="ECO:0000313" key="3">
    <source>
        <dbReference type="EMBL" id="PTL87514.1"/>
    </source>
</evidence>
<dbReference type="GO" id="GO:0006529">
    <property type="term" value="P:asparagine biosynthetic process"/>
    <property type="evidence" value="ECO:0007669"/>
    <property type="project" value="InterPro"/>
</dbReference>
<reference evidence="2 4" key="1">
    <citation type="journal article" date="2015" name="Proc. Natl. Acad. Sci. U.S.A.">
        <title>Genomic and proteomic characterization of "Candidatus Nitrosopelagicus brevis": An ammonia-oxidizing archaeon from the open ocean.</title>
        <authorList>
            <person name="Santoro A.E."/>
            <person name="Dupont C.L."/>
            <person name="Richter R.A."/>
            <person name="Craig M.T."/>
            <person name="Carini P."/>
            <person name="McIlvin M.R."/>
            <person name="Yang Y."/>
            <person name="Orsi W.D."/>
            <person name="Moran D.M."/>
            <person name="Saito M.A."/>
        </authorList>
    </citation>
    <scope>NUCLEOTIDE SEQUENCE [LARGE SCALE GENOMIC DNA]</scope>
    <source>
        <strain evidence="2">CN25</strain>
        <strain evidence="4">V2</strain>
    </source>
</reference>
<dbReference type="Proteomes" id="UP000241022">
    <property type="component" value="Unassembled WGS sequence"/>
</dbReference>
<reference evidence="3 5" key="4">
    <citation type="submission" date="2018-04" db="EMBL/GenBank/DDBJ databases">
        <title>Transcriptomics of ammonia oxidizing archaea.</title>
        <authorList>
            <person name="Carini P."/>
        </authorList>
    </citation>
    <scope>NUCLEOTIDE SEQUENCE [LARGE SCALE GENOMIC DNA]</scope>
    <source>
        <strain evidence="3 5">U25</strain>
    </source>
</reference>
<keyword evidence="5" id="KW-1185">Reference proteome</keyword>
<dbReference type="Gene3D" id="3.40.50.620">
    <property type="entry name" value="HUPs"/>
    <property type="match status" value="1"/>
</dbReference>
<dbReference type="OrthoDB" id="61764at2157"/>
<dbReference type="STRING" id="1410606.T478_0271"/>
<accession>A0A0A7V1I8</accession>
<reference evidence="5" key="2">
    <citation type="submission" date="2016-05" db="EMBL/GenBank/DDBJ databases">
        <authorList>
            <person name="Dupont C."/>
            <person name="Santoro A."/>
        </authorList>
    </citation>
    <scope>NUCLEOTIDE SEQUENCE [LARGE SCALE GENOMIC DNA]</scope>
    <source>
        <strain evidence="5">U25</strain>
    </source>
</reference>
<sequence length="267" mass="29790">MTSLIELLNWFDDKDKVLVSLSGGVDSALVAYAANKKLGKNAIAVTADYKTLSSEELDSAKSVAHEIGITHSIIEYSELENENFVKNDNKRCFYCRDELSTELIKLSDSLKINTIVDGTQSDDMGDYRPGIDALHRNGIRSPLLEVKFTKENVRKIAKNVGLSIYDKPSNSCLASRIPWGQRVTAEKLARIELSEKIIKQKIGVQQVRVRDINGLARIEVELDKLTLLDDVKTKNEIFSKLKMIGFSKVEINPNGYVSGSLNVILEN</sequence>
<evidence type="ECO:0000259" key="1">
    <source>
        <dbReference type="Pfam" id="PF00733"/>
    </source>
</evidence>
<dbReference type="GeneID" id="24816169"/>
<organism evidence="2 4">
    <name type="scientific">Candidatus Nitrosopelagicus brevis</name>
    <dbReference type="NCBI Taxonomy" id="1410606"/>
    <lineage>
        <taxon>Archaea</taxon>
        <taxon>Nitrososphaerota</taxon>
    </lineage>
</organism>
<dbReference type="NCBIfam" id="TIGR00268">
    <property type="entry name" value="ATP-dependent sacrificial sulfur transferase LarE"/>
    <property type="match status" value="1"/>
</dbReference>
<proteinExistence type="predicted"/>
<dbReference type="InterPro" id="IPR014729">
    <property type="entry name" value="Rossmann-like_a/b/a_fold"/>
</dbReference>
<evidence type="ECO:0000313" key="5">
    <source>
        <dbReference type="Proteomes" id="UP000241022"/>
    </source>
</evidence>
<dbReference type="KEGG" id="nbv:T478_0271"/>
<dbReference type="CDD" id="cd01990">
    <property type="entry name" value="LarE-like"/>
    <property type="match status" value="1"/>
</dbReference>
<gene>
    <name evidence="3" type="ORF">A7X95_06420</name>
    <name evidence="2" type="ORF">T478_0271</name>
</gene>
<reference evidence="3" key="3">
    <citation type="submission" date="2016-05" db="EMBL/GenBank/DDBJ databases">
        <authorList>
            <person name="Lavstsen T."/>
            <person name="Jespersen J.S."/>
        </authorList>
    </citation>
    <scope>NUCLEOTIDE SEQUENCE [LARGE SCALE GENOMIC DNA]</scope>
    <source>
        <strain evidence="3">U25</strain>
    </source>
</reference>
<dbReference type="Proteomes" id="UP000030944">
    <property type="component" value="Chromosome"/>
</dbReference>
<name>A0A0A7V1I8_9ARCH</name>
<dbReference type="PANTHER" id="PTHR43169">
    <property type="entry name" value="EXSB FAMILY PROTEIN"/>
    <property type="match status" value="1"/>
</dbReference>
<dbReference type="SUPFAM" id="SSF52402">
    <property type="entry name" value="Adenine nucleotide alpha hydrolases-like"/>
    <property type="match status" value="1"/>
</dbReference>
<dbReference type="RefSeq" id="WP_048104573.1">
    <property type="nucleotide sequence ID" value="NZ_CP007026.1"/>
</dbReference>
<dbReference type="HOGENOM" id="CLU_061181_2_0_2"/>